<organism evidence="1">
    <name type="scientific">uncultured Desulfobacterium sp</name>
    <dbReference type="NCBI Taxonomy" id="201089"/>
    <lineage>
        <taxon>Bacteria</taxon>
        <taxon>Pseudomonadati</taxon>
        <taxon>Thermodesulfobacteriota</taxon>
        <taxon>Desulfobacteria</taxon>
        <taxon>Desulfobacterales</taxon>
        <taxon>Desulfobacteriaceae</taxon>
        <taxon>Desulfobacterium</taxon>
        <taxon>environmental samples</taxon>
    </lineage>
</organism>
<name>E1Y8U3_9BACT</name>
<reference evidence="1" key="1">
    <citation type="journal article" date="2011" name="Environ. Microbiol.">
        <title>Genomic insights into the metabolic potential of the polycyclic aromatic hydrocarbon degrading sulfate-reducing Deltaproteobacterium N47.</title>
        <authorList>
            <person name="Bergmann F."/>
            <person name="Selesi D."/>
            <person name="Weinmaier T."/>
            <person name="Tischler P."/>
            <person name="Rattei T."/>
            <person name="Meckenstock R.U."/>
        </authorList>
    </citation>
    <scope>NUCLEOTIDE SEQUENCE</scope>
</reference>
<dbReference type="AlphaFoldDB" id="E1Y8U3"/>
<sequence>MQIYNYIVTKSCSELRTPFDRLPCFMVLSKKESLKRG</sequence>
<gene>
    <name evidence="1" type="ORF">N47_A10160</name>
</gene>
<dbReference type="EMBL" id="FR695864">
    <property type="protein sequence ID" value="CBX26987.1"/>
    <property type="molecule type" value="Genomic_DNA"/>
</dbReference>
<evidence type="ECO:0000313" key="1">
    <source>
        <dbReference type="EMBL" id="CBX26987.1"/>
    </source>
</evidence>
<proteinExistence type="predicted"/>
<protein>
    <submittedName>
        <fullName evidence="1">Uncharacterized protein</fullName>
    </submittedName>
</protein>
<accession>E1Y8U3</accession>